<feature type="domain" description="Pyridoxamine 5'-phosphate oxidase N-terminal" evidence="12">
    <location>
        <begin position="32"/>
        <end position="158"/>
    </location>
</feature>
<dbReference type="AlphaFoldDB" id="A0A4D7K940"/>
<keyword evidence="8 9" id="KW-0664">Pyridoxine biosynthesis</keyword>
<evidence type="ECO:0000256" key="3">
    <source>
        <dbReference type="ARBA" id="ARBA00007301"/>
    </source>
</evidence>
<dbReference type="Pfam" id="PF01243">
    <property type="entry name" value="PNPOx_N"/>
    <property type="match status" value="1"/>
</dbReference>
<protein>
    <recommendedName>
        <fullName evidence="9">Pyridoxine/pyridoxamine 5'-phosphate oxidase</fullName>
        <ecNumber evidence="9">1.4.3.5</ecNumber>
    </recommendedName>
    <alternativeName>
        <fullName evidence="9">PNP/PMP oxidase</fullName>
        <shortName evidence="9">PNPOx</shortName>
    </alternativeName>
    <alternativeName>
        <fullName evidence="9">Pyridoxal 5'-phosphate synthase</fullName>
    </alternativeName>
</protein>
<keyword evidence="5 9" id="KW-0285">Flavoprotein</keyword>
<evidence type="ECO:0000256" key="11">
    <source>
        <dbReference type="PIRSR" id="PIRSR000190-2"/>
    </source>
</evidence>
<name>A0A4D7K940_9BACT</name>
<evidence type="ECO:0000256" key="6">
    <source>
        <dbReference type="ARBA" id="ARBA00022643"/>
    </source>
</evidence>
<dbReference type="InterPro" id="IPR000659">
    <property type="entry name" value="Pyridox_Oxase"/>
</dbReference>
<feature type="binding site" evidence="10">
    <location>
        <begin position="7"/>
        <end position="10"/>
    </location>
    <ligand>
        <name>substrate</name>
    </ligand>
</feature>
<evidence type="ECO:0000256" key="7">
    <source>
        <dbReference type="ARBA" id="ARBA00023002"/>
    </source>
</evidence>
<feature type="binding site" evidence="9 11">
    <location>
        <position position="104"/>
    </location>
    <ligand>
        <name>FMN</name>
        <dbReference type="ChEBI" id="CHEBI:58210"/>
    </ligand>
</feature>
<evidence type="ECO:0000256" key="2">
    <source>
        <dbReference type="ARBA" id="ARBA00005037"/>
    </source>
</evidence>
<keyword evidence="7 9" id="KW-0560">Oxidoreductase</keyword>
<reference evidence="14 15" key="1">
    <citation type="submission" date="2018-04" db="EMBL/GenBank/DDBJ databases">
        <title>Complete genome uncultured novel isolate.</title>
        <authorList>
            <person name="Merlino G."/>
        </authorList>
    </citation>
    <scope>NUCLEOTIDE SEQUENCE [LARGE SCALE GENOMIC DNA]</scope>
    <source>
        <strain evidence="15">R1DC9</strain>
    </source>
</reference>
<sequence length="212" mass="24570">MDIADIRKEYSRHSLNIDGVDKDAVKQFEKWFEEAAKSEVLEPNAMSLSTITADGRPSCRIVLLKGISNGGFEFFTNYQSKKGLEIDENPWVALTFFWGELERQVRIEGIAERLTEKESEDYFNSRPEGSKIGAWVSPQSQPIASRVILDERHEQVKQKFDGKTVTKPKQWGGYRVKPVMLEFWQGRPNRLHDRISYNLQKDFSWKVTRLAP</sequence>
<dbReference type="InterPro" id="IPR011576">
    <property type="entry name" value="Pyridox_Oxase_N"/>
</dbReference>
<dbReference type="Proteomes" id="UP000298616">
    <property type="component" value="Chromosome"/>
</dbReference>
<dbReference type="EC" id="1.4.3.5" evidence="9"/>
<dbReference type="NCBIfam" id="TIGR00558">
    <property type="entry name" value="pdxH"/>
    <property type="match status" value="1"/>
</dbReference>
<dbReference type="InterPro" id="IPR019576">
    <property type="entry name" value="Pyridoxamine_oxidase_dimer_C"/>
</dbReference>
<comment type="function">
    <text evidence="9">Catalyzes the oxidation of either pyridoxine 5'-phosphate (PNP) or pyridoxamine 5'-phosphate (PMP) into pyridoxal 5'-phosphate (PLP).</text>
</comment>
<dbReference type="EMBL" id="CP028923">
    <property type="protein sequence ID" value="QCK15818.1"/>
    <property type="molecule type" value="Genomic_DNA"/>
</dbReference>
<dbReference type="Pfam" id="PF10590">
    <property type="entry name" value="PNP_phzG_C"/>
    <property type="match status" value="1"/>
</dbReference>
<organism evidence="14 15">
    <name type="scientific">Mangrovivirga cuniculi</name>
    <dbReference type="NCBI Taxonomy" id="2715131"/>
    <lineage>
        <taxon>Bacteria</taxon>
        <taxon>Pseudomonadati</taxon>
        <taxon>Bacteroidota</taxon>
        <taxon>Cytophagia</taxon>
        <taxon>Cytophagales</taxon>
        <taxon>Mangrovivirgaceae</taxon>
        <taxon>Mangrovivirga</taxon>
    </lineage>
</organism>
<evidence type="ECO:0000259" key="12">
    <source>
        <dbReference type="Pfam" id="PF01243"/>
    </source>
</evidence>
<dbReference type="GO" id="GO:0004733">
    <property type="term" value="F:pyridoxamine phosphate oxidase activity"/>
    <property type="evidence" value="ECO:0007669"/>
    <property type="project" value="UniProtKB-UniRule"/>
</dbReference>
<dbReference type="KEGG" id="fpf:DCC35_14225"/>
<evidence type="ECO:0000259" key="13">
    <source>
        <dbReference type="Pfam" id="PF10590"/>
    </source>
</evidence>
<dbReference type="OrthoDB" id="9780392at2"/>
<comment type="catalytic activity">
    <reaction evidence="9">
        <text>pyridoxine 5'-phosphate + O2 = pyridoxal 5'-phosphate + H2O2</text>
        <dbReference type="Rhea" id="RHEA:15149"/>
        <dbReference type="ChEBI" id="CHEBI:15379"/>
        <dbReference type="ChEBI" id="CHEBI:16240"/>
        <dbReference type="ChEBI" id="CHEBI:58589"/>
        <dbReference type="ChEBI" id="CHEBI:597326"/>
        <dbReference type="EC" id="1.4.3.5"/>
    </reaction>
</comment>
<feature type="binding site" evidence="9 11">
    <location>
        <position position="82"/>
    </location>
    <ligand>
        <name>FMN</name>
        <dbReference type="ChEBI" id="CHEBI:58210"/>
    </ligand>
</feature>
<evidence type="ECO:0000256" key="1">
    <source>
        <dbReference type="ARBA" id="ARBA00004738"/>
    </source>
</evidence>
<comment type="catalytic activity">
    <reaction evidence="9">
        <text>pyridoxamine 5'-phosphate + O2 + H2O = pyridoxal 5'-phosphate + H2O2 + NH4(+)</text>
        <dbReference type="Rhea" id="RHEA:15817"/>
        <dbReference type="ChEBI" id="CHEBI:15377"/>
        <dbReference type="ChEBI" id="CHEBI:15379"/>
        <dbReference type="ChEBI" id="CHEBI:16240"/>
        <dbReference type="ChEBI" id="CHEBI:28938"/>
        <dbReference type="ChEBI" id="CHEBI:58451"/>
        <dbReference type="ChEBI" id="CHEBI:597326"/>
        <dbReference type="EC" id="1.4.3.5"/>
    </reaction>
</comment>
<dbReference type="PANTHER" id="PTHR10851:SF0">
    <property type="entry name" value="PYRIDOXINE-5'-PHOSPHATE OXIDASE"/>
    <property type="match status" value="1"/>
</dbReference>
<dbReference type="RefSeq" id="WP_137091415.1">
    <property type="nucleotide sequence ID" value="NZ_CP028923.1"/>
</dbReference>
<keyword evidence="15" id="KW-1185">Reference proteome</keyword>
<dbReference type="FunFam" id="2.30.110.10:FF:000005">
    <property type="entry name" value="NAD(P)H-hydrate epimerase"/>
    <property type="match status" value="1"/>
</dbReference>
<dbReference type="GO" id="GO:0008615">
    <property type="term" value="P:pyridoxine biosynthetic process"/>
    <property type="evidence" value="ECO:0007669"/>
    <property type="project" value="UniProtKB-UniRule"/>
</dbReference>
<comment type="subunit">
    <text evidence="4 9">Homodimer.</text>
</comment>
<feature type="domain" description="Pyridoxine 5'-phosphate oxidase dimerisation C-terminal" evidence="13">
    <location>
        <begin position="171"/>
        <end position="212"/>
    </location>
</feature>
<feature type="binding site" evidence="9 11">
    <location>
        <begin position="139"/>
        <end position="140"/>
    </location>
    <ligand>
        <name>FMN</name>
        <dbReference type="ChEBI" id="CHEBI:58210"/>
    </ligand>
</feature>
<comment type="pathway">
    <text evidence="1 9">Cofactor metabolism; pyridoxal 5'-phosphate salvage; pyridoxal 5'-phosphate from pyridoxamine 5'-phosphate: step 1/1.</text>
</comment>
<accession>A0A4D7K940</accession>
<dbReference type="PROSITE" id="PS01064">
    <property type="entry name" value="PYRIDOX_OXIDASE"/>
    <property type="match status" value="1"/>
</dbReference>
<feature type="binding site" evidence="9 11">
    <location>
        <begin position="75"/>
        <end position="76"/>
    </location>
    <ligand>
        <name>FMN</name>
        <dbReference type="ChEBI" id="CHEBI:58210"/>
    </ligand>
</feature>
<feature type="binding site" evidence="9 11">
    <location>
        <begin position="60"/>
        <end position="65"/>
    </location>
    <ligand>
        <name>FMN</name>
        <dbReference type="ChEBI" id="CHEBI:58210"/>
    </ligand>
</feature>
<dbReference type="PIRSF" id="PIRSF000190">
    <property type="entry name" value="Pyd_amn-ph_oxd"/>
    <property type="match status" value="1"/>
</dbReference>
<dbReference type="NCBIfam" id="NF004231">
    <property type="entry name" value="PRK05679.1"/>
    <property type="match status" value="1"/>
</dbReference>
<evidence type="ECO:0000313" key="14">
    <source>
        <dbReference type="EMBL" id="QCK15818.1"/>
    </source>
</evidence>
<feature type="binding site" evidence="9 11">
    <location>
        <position position="81"/>
    </location>
    <ligand>
        <name>FMN</name>
        <dbReference type="ChEBI" id="CHEBI:58210"/>
    </ligand>
</feature>
<evidence type="ECO:0000256" key="10">
    <source>
        <dbReference type="PIRSR" id="PIRSR000190-1"/>
    </source>
</evidence>
<feature type="binding site" evidence="9 10">
    <location>
        <begin position="190"/>
        <end position="192"/>
    </location>
    <ligand>
        <name>substrate</name>
    </ligand>
</feature>
<proteinExistence type="inferred from homology"/>
<feature type="binding site" evidence="9 10">
    <location>
        <position position="122"/>
    </location>
    <ligand>
        <name>substrate</name>
    </ligand>
</feature>
<comment type="similarity">
    <text evidence="3 9">Belongs to the pyridoxamine 5'-phosphate oxidase family.</text>
</comment>
<feature type="binding site" evidence="9 10">
    <location>
        <position position="130"/>
    </location>
    <ligand>
        <name>substrate</name>
    </ligand>
</feature>
<dbReference type="HAMAP" id="MF_01629">
    <property type="entry name" value="PdxH"/>
    <property type="match status" value="1"/>
</dbReference>
<dbReference type="InterPro" id="IPR019740">
    <property type="entry name" value="Pyridox_Oxase_CS"/>
</dbReference>
<dbReference type="SUPFAM" id="SSF50475">
    <property type="entry name" value="FMN-binding split barrel"/>
    <property type="match status" value="1"/>
</dbReference>
<evidence type="ECO:0000256" key="8">
    <source>
        <dbReference type="ARBA" id="ARBA00023096"/>
    </source>
</evidence>
<comment type="cofactor">
    <cofactor evidence="9 11">
        <name>FMN</name>
        <dbReference type="ChEBI" id="CHEBI:58210"/>
    </cofactor>
    <text evidence="9 11">Binds 1 FMN per subunit.</text>
</comment>
<feature type="binding site" evidence="9 11">
    <location>
        <position position="194"/>
    </location>
    <ligand>
        <name>FMN</name>
        <dbReference type="ChEBI" id="CHEBI:58210"/>
    </ligand>
</feature>
<evidence type="ECO:0000313" key="15">
    <source>
        <dbReference type="Proteomes" id="UP000298616"/>
    </source>
</evidence>
<feature type="binding site" evidence="9 10">
    <location>
        <position position="126"/>
    </location>
    <ligand>
        <name>substrate</name>
    </ligand>
</feature>
<comment type="pathway">
    <text evidence="2 9">Cofactor metabolism; pyridoxal 5'-phosphate salvage; pyridoxal 5'-phosphate from pyridoxine 5'-phosphate: step 1/1.</text>
</comment>
<keyword evidence="6 9" id="KW-0288">FMN</keyword>
<evidence type="ECO:0000256" key="4">
    <source>
        <dbReference type="ARBA" id="ARBA00011738"/>
    </source>
</evidence>
<dbReference type="Gene3D" id="2.30.110.10">
    <property type="entry name" value="Electron Transport, Fmn-binding Protein, Chain A"/>
    <property type="match status" value="1"/>
</dbReference>
<dbReference type="UniPathway" id="UPA01068">
    <property type="reaction ID" value="UER00304"/>
</dbReference>
<dbReference type="GO" id="GO:0010181">
    <property type="term" value="F:FMN binding"/>
    <property type="evidence" value="ECO:0007669"/>
    <property type="project" value="UniProtKB-UniRule"/>
</dbReference>
<dbReference type="InterPro" id="IPR012349">
    <property type="entry name" value="Split_barrel_FMN-bd"/>
</dbReference>
<feature type="binding site" evidence="9 11">
    <location>
        <position position="184"/>
    </location>
    <ligand>
        <name>FMN</name>
        <dbReference type="ChEBI" id="CHEBI:58210"/>
    </ligand>
</feature>
<feature type="binding site" evidence="9 10">
    <location>
        <position position="65"/>
    </location>
    <ligand>
        <name>substrate</name>
    </ligand>
</feature>
<evidence type="ECO:0000256" key="9">
    <source>
        <dbReference type="HAMAP-Rule" id="MF_01629"/>
    </source>
</evidence>
<dbReference type="PANTHER" id="PTHR10851">
    <property type="entry name" value="PYRIDOXINE-5-PHOSPHATE OXIDASE"/>
    <property type="match status" value="1"/>
</dbReference>
<gene>
    <name evidence="9 14" type="primary">pdxH</name>
    <name evidence="14" type="ORF">DCC35_14225</name>
</gene>
<evidence type="ECO:0000256" key="5">
    <source>
        <dbReference type="ARBA" id="ARBA00022630"/>
    </source>
</evidence>